<dbReference type="GO" id="GO:0005975">
    <property type="term" value="P:carbohydrate metabolic process"/>
    <property type="evidence" value="ECO:0007669"/>
    <property type="project" value="InterPro"/>
</dbReference>
<dbReference type="PROSITE" id="PS51677">
    <property type="entry name" value="NODB"/>
    <property type="match status" value="1"/>
</dbReference>
<evidence type="ECO:0000259" key="1">
    <source>
        <dbReference type="PROSITE" id="PS51677"/>
    </source>
</evidence>
<reference evidence="2 3" key="1">
    <citation type="submission" date="2019-12" db="EMBL/GenBank/DDBJ databases">
        <title>Full genome sequence of a Bacillus safensis strain isolated from commercially available natto in Indonesia.</title>
        <authorList>
            <person name="Yoshida M."/>
            <person name="Uomi M."/>
            <person name="Waturangi D."/>
            <person name="Ekaputri J.J."/>
            <person name="Setiamarga D.H.E."/>
        </authorList>
    </citation>
    <scope>NUCLEOTIDE SEQUENCE [LARGE SCALE GENOMIC DNA]</scope>
    <source>
        <strain evidence="2 3">IDN1</strain>
    </source>
</reference>
<accession>A0A5S9MDQ4</accession>
<feature type="domain" description="NodB homology" evidence="1">
    <location>
        <begin position="1"/>
        <end position="51"/>
    </location>
</feature>
<dbReference type="GO" id="GO:0016810">
    <property type="term" value="F:hydrolase activity, acting on carbon-nitrogen (but not peptide) bonds"/>
    <property type="evidence" value="ECO:0007669"/>
    <property type="project" value="InterPro"/>
</dbReference>
<evidence type="ECO:0000313" key="3">
    <source>
        <dbReference type="Proteomes" id="UP000464658"/>
    </source>
</evidence>
<proteinExistence type="predicted"/>
<dbReference type="InterPro" id="IPR011330">
    <property type="entry name" value="Glyco_hydro/deAcase_b/a-brl"/>
</dbReference>
<organism evidence="2 3">
    <name type="scientific">Bacillus safensis</name>
    <dbReference type="NCBI Taxonomy" id="561879"/>
    <lineage>
        <taxon>Bacteria</taxon>
        <taxon>Bacillati</taxon>
        <taxon>Bacillota</taxon>
        <taxon>Bacilli</taxon>
        <taxon>Bacillales</taxon>
        <taxon>Bacillaceae</taxon>
        <taxon>Bacillus</taxon>
    </lineage>
</organism>
<evidence type="ECO:0000313" key="2">
    <source>
        <dbReference type="EMBL" id="BBP91015.1"/>
    </source>
</evidence>
<dbReference type="Proteomes" id="UP000464658">
    <property type="component" value="Chromosome"/>
</dbReference>
<dbReference type="EMBL" id="AP021906">
    <property type="protein sequence ID" value="BBP91015.1"/>
    <property type="molecule type" value="Genomic_DNA"/>
</dbReference>
<dbReference type="InterPro" id="IPR002509">
    <property type="entry name" value="NODB_dom"/>
</dbReference>
<protein>
    <recommendedName>
        <fullName evidence="1">NodB homology domain-containing protein</fullName>
    </recommendedName>
</protein>
<name>A0A5S9MDQ4_BACIA</name>
<sequence length="51" mass="5868">MLGEIRKGGNEIGNHSYNPLLTRLPLKQAIKQVEDTQQIIEKKRRVHTDSL</sequence>
<dbReference type="Gene3D" id="3.20.20.370">
    <property type="entry name" value="Glycoside hydrolase/deacetylase"/>
    <property type="match status" value="1"/>
</dbReference>
<gene>
    <name evidence="2" type="ORF">BsIDN1_46330</name>
</gene>
<dbReference type="AlphaFoldDB" id="A0A5S9MDQ4"/>
<dbReference type="SUPFAM" id="SSF88713">
    <property type="entry name" value="Glycoside hydrolase/deacetylase"/>
    <property type="match status" value="1"/>
</dbReference>